<comment type="caution">
    <text evidence="1">The sequence shown here is derived from an EMBL/GenBank/DDBJ whole genome shotgun (WGS) entry which is preliminary data.</text>
</comment>
<gene>
    <name evidence="1" type="ORF">OUZ56_007524</name>
</gene>
<protein>
    <recommendedName>
        <fullName evidence="3">Secreted protein</fullName>
    </recommendedName>
</protein>
<keyword evidence="2" id="KW-1185">Reference proteome</keyword>
<evidence type="ECO:0008006" key="3">
    <source>
        <dbReference type="Google" id="ProtNLM"/>
    </source>
</evidence>
<organism evidence="1 2">
    <name type="scientific">Daphnia magna</name>
    <dbReference type="NCBI Taxonomy" id="35525"/>
    <lineage>
        <taxon>Eukaryota</taxon>
        <taxon>Metazoa</taxon>
        <taxon>Ecdysozoa</taxon>
        <taxon>Arthropoda</taxon>
        <taxon>Crustacea</taxon>
        <taxon>Branchiopoda</taxon>
        <taxon>Diplostraca</taxon>
        <taxon>Cladocera</taxon>
        <taxon>Anomopoda</taxon>
        <taxon>Daphniidae</taxon>
        <taxon>Daphnia</taxon>
    </lineage>
</organism>
<dbReference type="EMBL" id="JAOYFB010000037">
    <property type="protein sequence ID" value="KAK4022037.1"/>
    <property type="molecule type" value="Genomic_DNA"/>
</dbReference>
<proteinExistence type="predicted"/>
<dbReference type="Proteomes" id="UP001234178">
    <property type="component" value="Unassembled WGS sequence"/>
</dbReference>
<sequence length="106" mass="11629">MGSQCVCLVCPPSSAGSLQCRKNVNNSLTLHTHAIAVLHRHQSSSSRYHFLFVGLKCPQTRTSSVNSAECGGPFGAKFWRVAVNHFIPRRESSSADRPCISRKCAR</sequence>
<accession>A0ABR0AA79</accession>
<name>A0ABR0AA79_9CRUS</name>
<reference evidence="1 2" key="1">
    <citation type="journal article" date="2023" name="Nucleic Acids Res.">
        <title>The hologenome of Daphnia magna reveals possible DNA methylation and microbiome-mediated evolution of the host genome.</title>
        <authorList>
            <person name="Chaturvedi A."/>
            <person name="Li X."/>
            <person name="Dhandapani V."/>
            <person name="Marshall H."/>
            <person name="Kissane S."/>
            <person name="Cuenca-Cambronero M."/>
            <person name="Asole G."/>
            <person name="Calvet F."/>
            <person name="Ruiz-Romero M."/>
            <person name="Marangio P."/>
            <person name="Guigo R."/>
            <person name="Rago D."/>
            <person name="Mirbahai L."/>
            <person name="Eastwood N."/>
            <person name="Colbourne J.K."/>
            <person name="Zhou J."/>
            <person name="Mallon E."/>
            <person name="Orsini L."/>
        </authorList>
    </citation>
    <scope>NUCLEOTIDE SEQUENCE [LARGE SCALE GENOMIC DNA]</scope>
    <source>
        <strain evidence="1">LRV0_1</strain>
    </source>
</reference>
<evidence type="ECO:0000313" key="2">
    <source>
        <dbReference type="Proteomes" id="UP001234178"/>
    </source>
</evidence>
<evidence type="ECO:0000313" key="1">
    <source>
        <dbReference type="EMBL" id="KAK4022037.1"/>
    </source>
</evidence>